<dbReference type="AlphaFoldDB" id="A0A8S1NNR8"/>
<organism evidence="1 2">
    <name type="scientific">Paramecium primaurelia</name>
    <dbReference type="NCBI Taxonomy" id="5886"/>
    <lineage>
        <taxon>Eukaryota</taxon>
        <taxon>Sar</taxon>
        <taxon>Alveolata</taxon>
        <taxon>Ciliophora</taxon>
        <taxon>Intramacronucleata</taxon>
        <taxon>Oligohymenophorea</taxon>
        <taxon>Peniculida</taxon>
        <taxon>Parameciidae</taxon>
        <taxon>Paramecium</taxon>
    </lineage>
</organism>
<name>A0A8S1NNR8_PARPR</name>
<accession>A0A8S1NNR8</accession>
<proteinExistence type="predicted"/>
<evidence type="ECO:0000313" key="1">
    <source>
        <dbReference type="EMBL" id="CAD8091203.1"/>
    </source>
</evidence>
<sequence>MLRHSNINQNNKILIINRSQNRYKISTKLKLPNYNKAQLKYPVLNIITKIQYKNQKLN</sequence>
<keyword evidence="2" id="KW-1185">Reference proteome</keyword>
<gene>
    <name evidence="1" type="ORF">PPRIM_AZ9-3.1.T0870181</name>
</gene>
<comment type="caution">
    <text evidence="1">The sequence shown here is derived from an EMBL/GenBank/DDBJ whole genome shotgun (WGS) entry which is preliminary data.</text>
</comment>
<evidence type="ECO:0000313" key="2">
    <source>
        <dbReference type="Proteomes" id="UP000688137"/>
    </source>
</evidence>
<protein>
    <submittedName>
        <fullName evidence="1">Uncharacterized protein</fullName>
    </submittedName>
</protein>
<dbReference type="Proteomes" id="UP000688137">
    <property type="component" value="Unassembled WGS sequence"/>
</dbReference>
<reference evidence="1" key="1">
    <citation type="submission" date="2021-01" db="EMBL/GenBank/DDBJ databases">
        <authorList>
            <consortium name="Genoscope - CEA"/>
            <person name="William W."/>
        </authorList>
    </citation>
    <scope>NUCLEOTIDE SEQUENCE</scope>
</reference>
<dbReference type="EMBL" id="CAJJDM010000090">
    <property type="protein sequence ID" value="CAD8091203.1"/>
    <property type="molecule type" value="Genomic_DNA"/>
</dbReference>